<name>A0ABW6HHE1_9FLAO</name>
<feature type="region of interest" description="Disordered" evidence="1">
    <location>
        <begin position="23"/>
        <end position="60"/>
    </location>
</feature>
<sequence>MKKVLMLVAMVLGTTVMVNAQTAPAKTTPAKEVRAAKKAEKAAKITKAEPAKMEATKAKK</sequence>
<feature type="signal peptide" evidence="2">
    <location>
        <begin position="1"/>
        <end position="20"/>
    </location>
</feature>
<comment type="caution">
    <text evidence="3">The sequence shown here is derived from an EMBL/GenBank/DDBJ whole genome shotgun (WGS) entry which is preliminary data.</text>
</comment>
<keyword evidence="4" id="KW-1185">Reference proteome</keyword>
<feature type="chain" id="PRO_5046755458" evidence="2">
    <location>
        <begin position="21"/>
        <end position="60"/>
    </location>
</feature>
<feature type="compositionally biased region" description="Basic and acidic residues" evidence="1">
    <location>
        <begin position="29"/>
        <end position="60"/>
    </location>
</feature>
<evidence type="ECO:0000313" key="4">
    <source>
        <dbReference type="Proteomes" id="UP001600039"/>
    </source>
</evidence>
<organism evidence="3 4">
    <name type="scientific">Flavobacterium fructosi</name>
    <dbReference type="NCBI Taxonomy" id="3230416"/>
    <lineage>
        <taxon>Bacteria</taxon>
        <taxon>Pseudomonadati</taxon>
        <taxon>Bacteroidota</taxon>
        <taxon>Flavobacteriia</taxon>
        <taxon>Flavobacteriales</taxon>
        <taxon>Flavobacteriaceae</taxon>
        <taxon>Flavobacterium</taxon>
    </lineage>
</organism>
<evidence type="ECO:0000256" key="1">
    <source>
        <dbReference type="SAM" id="MobiDB-lite"/>
    </source>
</evidence>
<gene>
    <name evidence="3" type="ORF">ACFX5D_00395</name>
</gene>
<keyword evidence="2" id="KW-0732">Signal</keyword>
<evidence type="ECO:0000313" key="3">
    <source>
        <dbReference type="EMBL" id="MFE3846429.1"/>
    </source>
</evidence>
<dbReference type="Proteomes" id="UP001600039">
    <property type="component" value="Unassembled WGS sequence"/>
</dbReference>
<evidence type="ECO:0000256" key="2">
    <source>
        <dbReference type="SAM" id="SignalP"/>
    </source>
</evidence>
<accession>A0ABW6HHE1</accession>
<reference evidence="3 4" key="1">
    <citation type="submission" date="2024-06" db="EMBL/GenBank/DDBJ databases">
        <title>Flavobacterium spp. isolated from glacier.</title>
        <authorList>
            <person name="Han D."/>
        </authorList>
    </citation>
    <scope>NUCLEOTIDE SEQUENCE [LARGE SCALE GENOMIC DNA]</scope>
    <source>
        <strain evidence="3 4">LB3P45</strain>
    </source>
</reference>
<dbReference type="RefSeq" id="WP_379849181.1">
    <property type="nucleotide sequence ID" value="NZ_JBHZQA010000001.1"/>
</dbReference>
<proteinExistence type="predicted"/>
<protein>
    <submittedName>
        <fullName evidence="3">Uncharacterized protein</fullName>
    </submittedName>
</protein>
<dbReference type="EMBL" id="JBHZQA010000001">
    <property type="protein sequence ID" value="MFE3846429.1"/>
    <property type="molecule type" value="Genomic_DNA"/>
</dbReference>